<dbReference type="PANTHER" id="PTHR32063">
    <property type="match status" value="1"/>
</dbReference>
<dbReference type="OrthoDB" id="9757876at2"/>
<keyword evidence="2" id="KW-1185">Reference proteome</keyword>
<dbReference type="PANTHER" id="PTHR32063:SF0">
    <property type="entry name" value="SWARMING MOTILITY PROTEIN SWRC"/>
    <property type="match status" value="1"/>
</dbReference>
<name>A0A264VZY2_9BACL</name>
<dbReference type="InterPro" id="IPR027463">
    <property type="entry name" value="AcrB_DN_DC_subdom"/>
</dbReference>
<reference evidence="1 2" key="1">
    <citation type="submission" date="2017-07" db="EMBL/GenBank/DDBJ databases">
        <title>Tetzosporium hominis gen.nov. sp.nov.</title>
        <authorList>
            <person name="Tetz G."/>
            <person name="Tetz V."/>
        </authorList>
    </citation>
    <scope>NUCLEOTIDE SEQUENCE [LARGE SCALE GENOMIC DNA]</scope>
    <source>
        <strain evidence="1 2">VT-49</strain>
    </source>
</reference>
<dbReference type="SUPFAM" id="SSF82693">
    <property type="entry name" value="Multidrug efflux transporter AcrB pore domain, PN1, PN2, PC1 and PC2 subdomains"/>
    <property type="match status" value="1"/>
</dbReference>
<dbReference type="GO" id="GO:0005886">
    <property type="term" value="C:plasma membrane"/>
    <property type="evidence" value="ECO:0007669"/>
    <property type="project" value="TreeGrafter"/>
</dbReference>
<gene>
    <name evidence="1" type="ORF">CF394_14290</name>
</gene>
<dbReference type="Proteomes" id="UP000217065">
    <property type="component" value="Unassembled WGS sequence"/>
</dbReference>
<accession>A0A264VZY2</accession>
<dbReference type="Gene3D" id="3.30.2090.10">
    <property type="entry name" value="Multidrug efflux transporter AcrB TolC docking domain, DN and DC subdomains"/>
    <property type="match status" value="1"/>
</dbReference>
<organism evidence="1 2">
    <name type="scientific">Tetzosporium hominis</name>
    <dbReference type="NCBI Taxonomy" id="2020506"/>
    <lineage>
        <taxon>Bacteria</taxon>
        <taxon>Bacillati</taxon>
        <taxon>Bacillota</taxon>
        <taxon>Bacilli</taxon>
        <taxon>Bacillales</taxon>
        <taxon>Caryophanaceae</taxon>
        <taxon>Tetzosporium</taxon>
    </lineage>
</organism>
<sequence>MNWITRFSLRNAVAVFIFAFLLILLGLFSFSRLKIDLPPNIEFPQLSAQIVYPGASPDDVNEQVITPLEQAFEGLEGVQEIQSASYDTIGVINLVFPFDTDLDRLEQQADTAIAEAGIPEEATVEISRLSFGAFPIFNISLFAEEGVNLDELLDTDVIPELSKIPGVNSVSVGGLTDSELQITVDQAAAEQLV</sequence>
<dbReference type="AlphaFoldDB" id="A0A264VZY2"/>
<evidence type="ECO:0000313" key="1">
    <source>
        <dbReference type="EMBL" id="OZS76855.1"/>
    </source>
</evidence>
<dbReference type="Pfam" id="PF00873">
    <property type="entry name" value="ACR_tran"/>
    <property type="match status" value="1"/>
</dbReference>
<dbReference type="EMBL" id="NOKQ01000342">
    <property type="protein sequence ID" value="OZS76855.1"/>
    <property type="molecule type" value="Genomic_DNA"/>
</dbReference>
<dbReference type="Gene3D" id="1.20.1640.10">
    <property type="entry name" value="Multidrug efflux transporter AcrB transmembrane domain"/>
    <property type="match status" value="1"/>
</dbReference>
<proteinExistence type="predicted"/>
<dbReference type="RefSeq" id="WP_094944505.1">
    <property type="nucleotide sequence ID" value="NZ_NOKQ01000342.1"/>
</dbReference>
<protein>
    <recommendedName>
        <fullName evidence="3">Efflux RND transporter permease subunit</fullName>
    </recommendedName>
</protein>
<dbReference type="GO" id="GO:0042910">
    <property type="term" value="F:xenobiotic transmembrane transporter activity"/>
    <property type="evidence" value="ECO:0007669"/>
    <property type="project" value="TreeGrafter"/>
</dbReference>
<dbReference type="Gene3D" id="3.30.70.1430">
    <property type="entry name" value="Multidrug efflux transporter AcrB pore domain"/>
    <property type="match status" value="1"/>
</dbReference>
<dbReference type="InterPro" id="IPR001036">
    <property type="entry name" value="Acrflvin-R"/>
</dbReference>
<evidence type="ECO:0000313" key="2">
    <source>
        <dbReference type="Proteomes" id="UP000217065"/>
    </source>
</evidence>
<dbReference type="PRINTS" id="PR00702">
    <property type="entry name" value="ACRIFLAVINRP"/>
</dbReference>
<comment type="caution">
    <text evidence="1">The sequence shown here is derived from an EMBL/GenBank/DDBJ whole genome shotgun (WGS) entry which is preliminary data.</text>
</comment>
<evidence type="ECO:0008006" key="3">
    <source>
        <dbReference type="Google" id="ProtNLM"/>
    </source>
</evidence>
<dbReference type="Gene3D" id="3.30.70.1320">
    <property type="entry name" value="Multidrug efflux transporter AcrB pore domain like"/>
    <property type="match status" value="1"/>
</dbReference>